<comment type="caution">
    <text evidence="6">The sequence shown here is derived from an EMBL/GenBank/DDBJ whole genome shotgun (WGS) entry which is preliminary data.</text>
</comment>
<feature type="transmembrane region" description="Helical" evidence="5">
    <location>
        <begin position="158"/>
        <end position="182"/>
    </location>
</feature>
<evidence type="ECO:0000313" key="7">
    <source>
        <dbReference type="Proteomes" id="UP001316803"/>
    </source>
</evidence>
<organism evidence="6 7">
    <name type="scientific">Knufia fluminis</name>
    <dbReference type="NCBI Taxonomy" id="191047"/>
    <lineage>
        <taxon>Eukaryota</taxon>
        <taxon>Fungi</taxon>
        <taxon>Dikarya</taxon>
        <taxon>Ascomycota</taxon>
        <taxon>Pezizomycotina</taxon>
        <taxon>Eurotiomycetes</taxon>
        <taxon>Chaetothyriomycetidae</taxon>
        <taxon>Chaetothyriales</taxon>
        <taxon>Trichomeriaceae</taxon>
        <taxon>Knufia</taxon>
    </lineage>
</organism>
<evidence type="ECO:0000256" key="4">
    <source>
        <dbReference type="ARBA" id="ARBA00023136"/>
    </source>
</evidence>
<dbReference type="Pfam" id="PF04479">
    <property type="entry name" value="RTA1"/>
    <property type="match status" value="1"/>
</dbReference>
<protein>
    <submittedName>
        <fullName evidence="6">Uncharacterized protein</fullName>
    </submittedName>
</protein>
<evidence type="ECO:0000256" key="5">
    <source>
        <dbReference type="SAM" id="Phobius"/>
    </source>
</evidence>
<keyword evidence="7" id="KW-1185">Reference proteome</keyword>
<feature type="transmembrane region" description="Helical" evidence="5">
    <location>
        <begin position="20"/>
        <end position="38"/>
    </location>
</feature>
<feature type="transmembrane region" description="Helical" evidence="5">
    <location>
        <begin position="203"/>
        <end position="223"/>
    </location>
</feature>
<sequence length="282" mass="31828">MTDNENHIDFKLYRYDPSLIAAAIFISLFAGTSIWHTWKLIRTRTWFFIAFAIGGHMEWVGYIGRAMSSQESPNWTLGPYIMQTLLLLVAPALYAASIYMELGRIIALTAGERHSVIRRQWLTKIFVIGDVISFVAQGAGGGIMAGGSIESTQTGEHIIIAGLIVQLIFFSLFVVTAGIFNVRMRRNPTPEVHNNPSNPWQKHLMALYIGSALIFIRSLFRLIEYIQGNDGYLISHEIFLYLFDACLMLATMWVFAFIHPAEISVLMGGRYQKPTEELALFP</sequence>
<proteinExistence type="predicted"/>
<keyword evidence="3 5" id="KW-1133">Transmembrane helix</keyword>
<feature type="transmembrane region" description="Helical" evidence="5">
    <location>
        <begin position="45"/>
        <end position="68"/>
    </location>
</feature>
<dbReference type="PANTHER" id="PTHR31465:SF1">
    <property type="entry name" value="PROTEIN RTA1-RELATED"/>
    <property type="match status" value="1"/>
</dbReference>
<evidence type="ECO:0000313" key="6">
    <source>
        <dbReference type="EMBL" id="KAK5954619.1"/>
    </source>
</evidence>
<evidence type="ECO:0000256" key="1">
    <source>
        <dbReference type="ARBA" id="ARBA00004141"/>
    </source>
</evidence>
<dbReference type="EMBL" id="JAKLMC020000008">
    <property type="protein sequence ID" value="KAK5954619.1"/>
    <property type="molecule type" value="Genomic_DNA"/>
</dbReference>
<feature type="transmembrane region" description="Helical" evidence="5">
    <location>
        <begin position="80"/>
        <end position="100"/>
    </location>
</feature>
<evidence type="ECO:0000256" key="3">
    <source>
        <dbReference type="ARBA" id="ARBA00022989"/>
    </source>
</evidence>
<gene>
    <name evidence="6" type="ORF">OHC33_004341</name>
</gene>
<keyword evidence="2 5" id="KW-0812">Transmembrane</keyword>
<name>A0AAN8I6I6_9EURO</name>
<evidence type="ECO:0000256" key="2">
    <source>
        <dbReference type="ARBA" id="ARBA00022692"/>
    </source>
</evidence>
<feature type="transmembrane region" description="Helical" evidence="5">
    <location>
        <begin position="121"/>
        <end position="146"/>
    </location>
</feature>
<feature type="transmembrane region" description="Helical" evidence="5">
    <location>
        <begin position="238"/>
        <end position="258"/>
    </location>
</feature>
<reference evidence="6 7" key="1">
    <citation type="submission" date="2022-12" db="EMBL/GenBank/DDBJ databases">
        <title>Genomic features and morphological characterization of a novel Knufia sp. strain isolated from spacecraft assembly facility.</title>
        <authorList>
            <person name="Teixeira M."/>
            <person name="Chander A.M."/>
            <person name="Stajich J.E."/>
            <person name="Venkateswaran K."/>
        </authorList>
    </citation>
    <scope>NUCLEOTIDE SEQUENCE [LARGE SCALE GENOMIC DNA]</scope>
    <source>
        <strain evidence="6 7">FJI-L2-BK-P2</strain>
    </source>
</reference>
<dbReference type="AlphaFoldDB" id="A0AAN8I6I6"/>
<accession>A0AAN8I6I6</accession>
<dbReference type="PANTHER" id="PTHR31465">
    <property type="entry name" value="PROTEIN RTA1-RELATED"/>
    <property type="match status" value="1"/>
</dbReference>
<dbReference type="Proteomes" id="UP001316803">
    <property type="component" value="Unassembled WGS sequence"/>
</dbReference>
<dbReference type="InterPro" id="IPR007568">
    <property type="entry name" value="RTA1"/>
</dbReference>
<dbReference type="GO" id="GO:0016020">
    <property type="term" value="C:membrane"/>
    <property type="evidence" value="ECO:0007669"/>
    <property type="project" value="UniProtKB-SubCell"/>
</dbReference>
<comment type="subcellular location">
    <subcellularLocation>
        <location evidence="1">Membrane</location>
        <topology evidence="1">Multi-pass membrane protein</topology>
    </subcellularLocation>
</comment>
<keyword evidence="4 5" id="KW-0472">Membrane</keyword>